<comment type="pathway">
    <text evidence="1 4">Cofactor biosynthesis; adenosylcobalamin biosynthesis.</text>
</comment>
<dbReference type="PROSITE" id="PS51273">
    <property type="entry name" value="GATASE_TYPE_1"/>
    <property type="match status" value="1"/>
</dbReference>
<keyword evidence="3 4" id="KW-0315">Glutamine amidotransferase</keyword>
<dbReference type="InterPro" id="IPR047045">
    <property type="entry name" value="CobQ_N"/>
</dbReference>
<dbReference type="Pfam" id="PF07685">
    <property type="entry name" value="GATase_3"/>
    <property type="match status" value="1"/>
</dbReference>
<sequence length="511" mass="54520">MTAGGVLVAGTTSDAGKSLVVAGLCRYLSRQGLRVAPFKAQNMSNNSMVCPDGTEIGRAQWLQARAARVEPEAAMNPILLKPGSDRRSHVIALGKPYGTLDAGEYATGRDGLARIAFDTLAELRERFDVVVCEGAGSPAEINLRGGDYVNMGLARHARLPVVVVGDIDRGGVMASMFGTLALLNADDQALLAGWLVNKFRGDVDLLRPGLDTLTRLTGRPVYGVLPWIEGAWIDSEDALAQAGWQRDPRQSTHARPLRVAVARLPRTSNATDVDALAAEPGVTVTLTTDPDTLVAADIAVLPGSRATVADLTWLRERGIADAVRVRAEKGRPVLGICGGYQMLARTIEDDWESGAGHVDGLGLLPTRVDFHREKVLATPRGAWRGEDVVAYEIHHGVARLLPGDQDVESFPAGARDVEPFLDGWRSGAVWGTTWHGAFENDGFRRAWLTEAARQAGVAWEPASGAPGFGELRESMLDRLADAIAENVDTDALLKLITNGVSGGLPFVPPGT</sequence>
<comment type="similarity">
    <text evidence="4">Belongs to the CobB/CobQ family. CobQ subfamily.</text>
</comment>
<gene>
    <name evidence="4" type="primary">cobQ</name>
    <name evidence="7" type="ORF">ACFQGD_11700</name>
</gene>
<dbReference type="NCBIfam" id="TIGR00313">
    <property type="entry name" value="cobQ"/>
    <property type="match status" value="1"/>
</dbReference>
<dbReference type="InterPro" id="IPR011698">
    <property type="entry name" value="GATase_3"/>
</dbReference>
<accession>A0ABW2BXK3</accession>
<dbReference type="InterPro" id="IPR027417">
    <property type="entry name" value="P-loop_NTPase"/>
</dbReference>
<keyword evidence="2 4" id="KW-0169">Cobalamin biosynthesis</keyword>
<dbReference type="InterPro" id="IPR029062">
    <property type="entry name" value="Class_I_gatase-like"/>
</dbReference>
<keyword evidence="8" id="KW-1185">Reference proteome</keyword>
<feature type="domain" description="CobQ/CobB/MinD/ParA nucleotide binding" evidence="5">
    <location>
        <begin position="7"/>
        <end position="229"/>
    </location>
</feature>
<evidence type="ECO:0000313" key="8">
    <source>
        <dbReference type="Proteomes" id="UP001596337"/>
    </source>
</evidence>
<organism evidence="7 8">
    <name type="scientific">Haloechinothrix salitolerans</name>
    <dbReference type="NCBI Taxonomy" id="926830"/>
    <lineage>
        <taxon>Bacteria</taxon>
        <taxon>Bacillati</taxon>
        <taxon>Actinomycetota</taxon>
        <taxon>Actinomycetes</taxon>
        <taxon>Pseudonocardiales</taxon>
        <taxon>Pseudonocardiaceae</taxon>
        <taxon>Haloechinothrix</taxon>
    </lineage>
</organism>
<comment type="caution">
    <text evidence="7">The sequence shown here is derived from an EMBL/GenBank/DDBJ whole genome shotgun (WGS) entry which is preliminary data.</text>
</comment>
<dbReference type="CDD" id="cd05389">
    <property type="entry name" value="CobQ_N"/>
    <property type="match status" value="1"/>
</dbReference>
<dbReference type="SUPFAM" id="SSF52317">
    <property type="entry name" value="Class I glutamine amidotransferase-like"/>
    <property type="match status" value="1"/>
</dbReference>
<reference evidence="8" key="1">
    <citation type="journal article" date="2019" name="Int. J. Syst. Evol. Microbiol.">
        <title>The Global Catalogue of Microorganisms (GCM) 10K type strain sequencing project: providing services to taxonomists for standard genome sequencing and annotation.</title>
        <authorList>
            <consortium name="The Broad Institute Genomics Platform"/>
            <consortium name="The Broad Institute Genome Sequencing Center for Infectious Disease"/>
            <person name="Wu L."/>
            <person name="Ma J."/>
        </authorList>
    </citation>
    <scope>NUCLEOTIDE SEQUENCE [LARGE SCALE GENOMIC DNA]</scope>
    <source>
        <strain evidence="8">KCTC 32255</strain>
    </source>
</reference>
<dbReference type="InterPro" id="IPR002586">
    <property type="entry name" value="CobQ/CobB/MinD/ParA_Nub-bd_dom"/>
</dbReference>
<evidence type="ECO:0000256" key="3">
    <source>
        <dbReference type="ARBA" id="ARBA00022962"/>
    </source>
</evidence>
<evidence type="ECO:0000256" key="1">
    <source>
        <dbReference type="ARBA" id="ARBA00004953"/>
    </source>
</evidence>
<comment type="function">
    <text evidence="4">Catalyzes amidations at positions B, D, E, and G on adenosylcobyrinic A,C-diamide. NH(2) groups are provided by glutamine, and one molecule of ATP is hydrogenolyzed for each amidation.</text>
</comment>
<dbReference type="Gene3D" id="3.40.50.300">
    <property type="entry name" value="P-loop containing nucleotide triphosphate hydrolases"/>
    <property type="match status" value="1"/>
</dbReference>
<evidence type="ECO:0000256" key="2">
    <source>
        <dbReference type="ARBA" id="ARBA00022573"/>
    </source>
</evidence>
<dbReference type="Proteomes" id="UP001596337">
    <property type="component" value="Unassembled WGS sequence"/>
</dbReference>
<dbReference type="Gene3D" id="3.40.50.880">
    <property type="match status" value="1"/>
</dbReference>
<protein>
    <recommendedName>
        <fullName evidence="4">Cobyric acid synthase</fullName>
    </recommendedName>
</protein>
<dbReference type="Pfam" id="PF01656">
    <property type="entry name" value="CbiA"/>
    <property type="match status" value="1"/>
</dbReference>
<dbReference type="RefSeq" id="WP_345396490.1">
    <property type="nucleotide sequence ID" value="NZ_BAABLA010000025.1"/>
</dbReference>
<dbReference type="CDD" id="cd01750">
    <property type="entry name" value="GATase1_CobQ"/>
    <property type="match status" value="1"/>
</dbReference>
<name>A0ABW2BXK3_9PSEU</name>
<dbReference type="InterPro" id="IPR033949">
    <property type="entry name" value="CobQ_GATase1"/>
</dbReference>
<dbReference type="PROSITE" id="PS51274">
    <property type="entry name" value="GATASE_COBBQ"/>
    <property type="match status" value="1"/>
</dbReference>
<feature type="domain" description="CobB/CobQ-like glutamine amidotransferase" evidence="6">
    <location>
        <begin position="258"/>
        <end position="442"/>
    </location>
</feature>
<dbReference type="NCBIfam" id="NF001989">
    <property type="entry name" value="PRK00784.1"/>
    <property type="match status" value="1"/>
</dbReference>
<evidence type="ECO:0000259" key="5">
    <source>
        <dbReference type="Pfam" id="PF01656"/>
    </source>
</evidence>
<feature type="active site" description="Nucleophile" evidence="4">
    <location>
        <position position="337"/>
    </location>
</feature>
<dbReference type="EMBL" id="JBHSXX010000001">
    <property type="protein sequence ID" value="MFC6867811.1"/>
    <property type="molecule type" value="Genomic_DNA"/>
</dbReference>
<dbReference type="PANTHER" id="PTHR21343">
    <property type="entry name" value="DETHIOBIOTIN SYNTHETASE"/>
    <property type="match status" value="1"/>
</dbReference>
<evidence type="ECO:0000256" key="4">
    <source>
        <dbReference type="HAMAP-Rule" id="MF_00028"/>
    </source>
</evidence>
<feature type="active site" evidence="4">
    <location>
        <position position="435"/>
    </location>
</feature>
<dbReference type="InterPro" id="IPR004459">
    <property type="entry name" value="CobQ_synth"/>
</dbReference>
<dbReference type="HAMAP" id="MF_00028">
    <property type="entry name" value="CobQ"/>
    <property type="match status" value="1"/>
</dbReference>
<dbReference type="PANTHER" id="PTHR21343:SF1">
    <property type="entry name" value="COBYRIC ACID SYNTHASE"/>
    <property type="match status" value="1"/>
</dbReference>
<proteinExistence type="inferred from homology"/>
<dbReference type="SUPFAM" id="SSF52540">
    <property type="entry name" value="P-loop containing nucleoside triphosphate hydrolases"/>
    <property type="match status" value="1"/>
</dbReference>
<evidence type="ECO:0000313" key="7">
    <source>
        <dbReference type="EMBL" id="MFC6867811.1"/>
    </source>
</evidence>
<evidence type="ECO:0000259" key="6">
    <source>
        <dbReference type="Pfam" id="PF07685"/>
    </source>
</evidence>